<evidence type="ECO:0000313" key="1">
    <source>
        <dbReference type="EMBL" id="WOK94566.1"/>
    </source>
</evidence>
<dbReference type="PANTHER" id="PTHR36002">
    <property type="entry name" value="PYRD"/>
    <property type="match status" value="1"/>
</dbReference>
<sequence length="100" mass="10673">MSLACLVCHSMDSPSHSFRSYSISSSDDEGRCAIAIACLGRKVTLASTATTNAISTAKVTPLPIMASGHATTGAPRLLRSRAVSRELVRNWNFDQVYVEG</sequence>
<evidence type="ECO:0000313" key="2">
    <source>
        <dbReference type="Proteomes" id="UP001327560"/>
    </source>
</evidence>
<dbReference type="Proteomes" id="UP001327560">
    <property type="component" value="Chromosome 1"/>
</dbReference>
<organism evidence="1 2">
    <name type="scientific">Canna indica</name>
    <name type="common">Indian-shot</name>
    <dbReference type="NCBI Taxonomy" id="4628"/>
    <lineage>
        <taxon>Eukaryota</taxon>
        <taxon>Viridiplantae</taxon>
        <taxon>Streptophyta</taxon>
        <taxon>Embryophyta</taxon>
        <taxon>Tracheophyta</taxon>
        <taxon>Spermatophyta</taxon>
        <taxon>Magnoliopsida</taxon>
        <taxon>Liliopsida</taxon>
        <taxon>Zingiberales</taxon>
        <taxon>Cannaceae</taxon>
        <taxon>Canna</taxon>
    </lineage>
</organism>
<dbReference type="EMBL" id="CP136890">
    <property type="protein sequence ID" value="WOK94566.1"/>
    <property type="molecule type" value="Genomic_DNA"/>
</dbReference>
<dbReference type="PANTHER" id="PTHR36002:SF1">
    <property type="entry name" value="PYRD"/>
    <property type="match status" value="1"/>
</dbReference>
<name>A0AAQ3JQX6_9LILI</name>
<protein>
    <submittedName>
        <fullName evidence="1">Uncharacterized protein</fullName>
    </submittedName>
</protein>
<proteinExistence type="predicted"/>
<dbReference type="AlphaFoldDB" id="A0AAQ3JQX6"/>
<accession>A0AAQ3JQX6</accession>
<gene>
    <name evidence="1" type="ORF">Cni_G03270</name>
</gene>
<reference evidence="1 2" key="1">
    <citation type="submission" date="2023-10" db="EMBL/GenBank/DDBJ databases">
        <title>Chromosome-scale genome assembly provides insights into flower coloration mechanisms of Canna indica.</title>
        <authorList>
            <person name="Li C."/>
        </authorList>
    </citation>
    <scope>NUCLEOTIDE SEQUENCE [LARGE SCALE GENOMIC DNA]</scope>
    <source>
        <tissue evidence="1">Flower</tissue>
    </source>
</reference>
<keyword evidence="2" id="KW-1185">Reference proteome</keyword>